<keyword evidence="2" id="KW-0472">Membrane</keyword>
<feature type="region of interest" description="Disordered" evidence="1">
    <location>
        <begin position="137"/>
        <end position="168"/>
    </location>
</feature>
<feature type="compositionally biased region" description="Low complexity" evidence="1">
    <location>
        <begin position="95"/>
        <end position="108"/>
    </location>
</feature>
<dbReference type="Proteomes" id="UP000696485">
    <property type="component" value="Unassembled WGS sequence"/>
</dbReference>
<reference evidence="3" key="1">
    <citation type="journal article" date="2020" name="Fungal Divers.">
        <title>Resolving the Mortierellaceae phylogeny through synthesis of multi-gene phylogenetics and phylogenomics.</title>
        <authorList>
            <person name="Vandepol N."/>
            <person name="Liber J."/>
            <person name="Desiro A."/>
            <person name="Na H."/>
            <person name="Kennedy M."/>
            <person name="Barry K."/>
            <person name="Grigoriev I.V."/>
            <person name="Miller A.N."/>
            <person name="O'Donnell K."/>
            <person name="Stajich J.E."/>
            <person name="Bonito G."/>
        </authorList>
    </citation>
    <scope>NUCLEOTIDE SEQUENCE</scope>
    <source>
        <strain evidence="3">NVP1</strain>
    </source>
</reference>
<sequence>MSKDFEKATLKKASVNTLPLWVDRDLTLSKLKNLPEEDSLELPLQESSFLSSSSNLQLSTLPTFSAPSAHSHSAGTSLANGAASTLSLNDSNRYPSSSIAGSGSPSAPFKNGSGTKNSSQPEWSIFATMSVPTMSSAQQRQYQSLNSSVNTITSPPTSPTVPSKAAQTYSSLKRFPQKLDQLFQPKSTSANPSNDSIINNDISTSTSICTCTCPQHQPSRTSTGGRLGVSMSKRRNRKESMEASRGYPRGQCISADPPTETNWDEKEVEELLPEKQQQGFFFANNTAFNLKALKNFLNSPLFSNLLKSLTIMASVSLFAIALDAIVILLKTPEQQTQLSNDNAALVVTVILSILTILYSCFTIFLESRRPPEGLDASNSKPLIVIFSEIVASIVWAQVLSVTIYIYIWTYGCTEAGQRELERSWKLEVADRQLTGRLCRRQGAMVGLELLLVLLLIFNFYTHLEINFRFARSMR</sequence>
<keyword evidence="2" id="KW-1133">Transmembrane helix</keyword>
<evidence type="ECO:0000256" key="2">
    <source>
        <dbReference type="SAM" id="Phobius"/>
    </source>
</evidence>
<evidence type="ECO:0000313" key="3">
    <source>
        <dbReference type="EMBL" id="KAF9334761.1"/>
    </source>
</evidence>
<feature type="compositionally biased region" description="Polar residues" evidence="1">
    <location>
        <begin position="215"/>
        <end position="224"/>
    </location>
</feature>
<name>A0A9P5VP09_9FUNG</name>
<keyword evidence="4" id="KW-1185">Reference proteome</keyword>
<feature type="transmembrane region" description="Helical" evidence="2">
    <location>
        <begin position="343"/>
        <end position="365"/>
    </location>
</feature>
<proteinExistence type="predicted"/>
<dbReference type="EMBL" id="JAAAUY010000131">
    <property type="protein sequence ID" value="KAF9334761.1"/>
    <property type="molecule type" value="Genomic_DNA"/>
</dbReference>
<dbReference type="AlphaFoldDB" id="A0A9P5VP09"/>
<organism evidence="3 4">
    <name type="scientific">Podila minutissima</name>
    <dbReference type="NCBI Taxonomy" id="64525"/>
    <lineage>
        <taxon>Eukaryota</taxon>
        <taxon>Fungi</taxon>
        <taxon>Fungi incertae sedis</taxon>
        <taxon>Mucoromycota</taxon>
        <taxon>Mortierellomycotina</taxon>
        <taxon>Mortierellomycetes</taxon>
        <taxon>Mortierellales</taxon>
        <taxon>Mortierellaceae</taxon>
        <taxon>Podila</taxon>
    </lineage>
</organism>
<evidence type="ECO:0000313" key="4">
    <source>
        <dbReference type="Proteomes" id="UP000696485"/>
    </source>
</evidence>
<feature type="region of interest" description="Disordered" evidence="1">
    <location>
        <begin position="213"/>
        <end position="260"/>
    </location>
</feature>
<keyword evidence="2" id="KW-0812">Transmembrane</keyword>
<gene>
    <name evidence="3" type="ORF">BG006_001568</name>
</gene>
<feature type="transmembrane region" description="Helical" evidence="2">
    <location>
        <begin position="442"/>
        <end position="463"/>
    </location>
</feature>
<feature type="transmembrane region" description="Helical" evidence="2">
    <location>
        <begin position="309"/>
        <end position="331"/>
    </location>
</feature>
<accession>A0A9P5VP09</accession>
<feature type="compositionally biased region" description="Low complexity" evidence="1">
    <location>
        <begin position="146"/>
        <end position="163"/>
    </location>
</feature>
<evidence type="ECO:0000256" key="1">
    <source>
        <dbReference type="SAM" id="MobiDB-lite"/>
    </source>
</evidence>
<protein>
    <submittedName>
        <fullName evidence="3">Uncharacterized protein</fullName>
    </submittedName>
</protein>
<feature type="transmembrane region" description="Helical" evidence="2">
    <location>
        <begin position="385"/>
        <end position="408"/>
    </location>
</feature>
<comment type="caution">
    <text evidence="3">The sequence shown here is derived from an EMBL/GenBank/DDBJ whole genome shotgun (WGS) entry which is preliminary data.</text>
</comment>
<feature type="region of interest" description="Disordered" evidence="1">
    <location>
        <begin position="94"/>
        <end position="120"/>
    </location>
</feature>